<evidence type="ECO:0000256" key="3">
    <source>
        <dbReference type="SAM" id="MobiDB-lite"/>
    </source>
</evidence>
<keyword evidence="5" id="KW-1185">Reference proteome</keyword>
<dbReference type="SMART" id="SM00174">
    <property type="entry name" value="RHO"/>
    <property type="match status" value="1"/>
</dbReference>
<dbReference type="AlphaFoldDB" id="A0AAV3ZU35"/>
<dbReference type="GO" id="GO:0003924">
    <property type="term" value="F:GTPase activity"/>
    <property type="evidence" value="ECO:0007669"/>
    <property type="project" value="InterPro"/>
</dbReference>
<dbReference type="PROSITE" id="PS51420">
    <property type="entry name" value="RHO"/>
    <property type="match status" value="1"/>
</dbReference>
<evidence type="ECO:0000313" key="4">
    <source>
        <dbReference type="EMBL" id="GFN98035.1"/>
    </source>
</evidence>
<dbReference type="InterPro" id="IPR027417">
    <property type="entry name" value="P-loop_NTPase"/>
</dbReference>
<dbReference type="PROSITE" id="PS51421">
    <property type="entry name" value="RAS"/>
    <property type="match status" value="1"/>
</dbReference>
<dbReference type="SMART" id="SM00176">
    <property type="entry name" value="RAN"/>
    <property type="match status" value="1"/>
</dbReference>
<dbReference type="PANTHER" id="PTHR47978">
    <property type="match status" value="1"/>
</dbReference>
<accession>A0AAV3ZU35</accession>
<evidence type="ECO:0000256" key="2">
    <source>
        <dbReference type="ARBA" id="ARBA00022741"/>
    </source>
</evidence>
<dbReference type="InterPro" id="IPR001806">
    <property type="entry name" value="Small_GTPase"/>
</dbReference>
<dbReference type="SMART" id="SM00175">
    <property type="entry name" value="RAB"/>
    <property type="match status" value="1"/>
</dbReference>
<comment type="similarity">
    <text evidence="1">Belongs to the small GTPase superfamily. Rab family.</text>
</comment>
<dbReference type="GO" id="GO:0005525">
    <property type="term" value="F:GTP binding"/>
    <property type="evidence" value="ECO:0007669"/>
    <property type="project" value="InterPro"/>
</dbReference>
<organism evidence="4 5">
    <name type="scientific">Plakobranchus ocellatus</name>
    <dbReference type="NCBI Taxonomy" id="259542"/>
    <lineage>
        <taxon>Eukaryota</taxon>
        <taxon>Metazoa</taxon>
        <taxon>Spiralia</taxon>
        <taxon>Lophotrochozoa</taxon>
        <taxon>Mollusca</taxon>
        <taxon>Gastropoda</taxon>
        <taxon>Heterobranchia</taxon>
        <taxon>Euthyneura</taxon>
        <taxon>Panpulmonata</taxon>
        <taxon>Sacoglossa</taxon>
        <taxon>Placobranchoidea</taxon>
        <taxon>Plakobranchidae</taxon>
        <taxon>Plakobranchus</taxon>
    </lineage>
</organism>
<dbReference type="PROSITE" id="PS51419">
    <property type="entry name" value="RAB"/>
    <property type="match status" value="1"/>
</dbReference>
<feature type="region of interest" description="Disordered" evidence="3">
    <location>
        <begin position="204"/>
        <end position="225"/>
    </location>
</feature>
<sequence length="225" mass="24390">MKSLEAKVVVLGSQGVGKTSVVIRYVGGMFSKAVSPTIGASFFTYKMTLEQYRVKLQVWDTAGQERFRSMAPMYYRKANAAMLVYDITSLDSFYDIKDWVKELKKNVDTPIVLCLLGNKSDLENGRKVSKEDAEEYAASIDALFYETSALKNMGIEDAFLQVAKQLIHLYETVPNSGMGGMLNQGQQAPPDVFSSGAGGGDVASGGMRLTDGGKDGGRGDGNCQC</sequence>
<reference evidence="4 5" key="1">
    <citation type="journal article" date="2021" name="Elife">
        <title>Chloroplast acquisition without the gene transfer in kleptoplastic sea slugs, Plakobranchus ocellatus.</title>
        <authorList>
            <person name="Maeda T."/>
            <person name="Takahashi S."/>
            <person name="Yoshida T."/>
            <person name="Shimamura S."/>
            <person name="Takaki Y."/>
            <person name="Nagai Y."/>
            <person name="Toyoda A."/>
            <person name="Suzuki Y."/>
            <person name="Arimoto A."/>
            <person name="Ishii H."/>
            <person name="Satoh N."/>
            <person name="Nishiyama T."/>
            <person name="Hasebe M."/>
            <person name="Maruyama T."/>
            <person name="Minagawa J."/>
            <person name="Obokata J."/>
            <person name="Shigenobu S."/>
        </authorList>
    </citation>
    <scope>NUCLEOTIDE SEQUENCE [LARGE SCALE GENOMIC DNA]</scope>
</reference>
<comment type="caution">
    <text evidence="4">The sequence shown here is derived from an EMBL/GenBank/DDBJ whole genome shotgun (WGS) entry which is preliminary data.</text>
</comment>
<evidence type="ECO:0000256" key="1">
    <source>
        <dbReference type="ARBA" id="ARBA00006270"/>
    </source>
</evidence>
<dbReference type="InterPro" id="IPR005225">
    <property type="entry name" value="Small_GTP-bd"/>
</dbReference>
<dbReference type="CDD" id="cd01860">
    <property type="entry name" value="Rab5_related"/>
    <property type="match status" value="1"/>
</dbReference>
<dbReference type="NCBIfam" id="TIGR00231">
    <property type="entry name" value="small_GTP"/>
    <property type="match status" value="1"/>
</dbReference>
<dbReference type="PROSITE" id="PS51417">
    <property type="entry name" value="ARF"/>
    <property type="match status" value="1"/>
</dbReference>
<keyword evidence="2" id="KW-0547">Nucleotide-binding</keyword>
<protein>
    <submittedName>
        <fullName evidence="4">Ras-related protein rab-21</fullName>
    </submittedName>
</protein>
<dbReference type="EMBL" id="BLXT01002832">
    <property type="protein sequence ID" value="GFN98035.1"/>
    <property type="molecule type" value="Genomic_DNA"/>
</dbReference>
<dbReference type="Proteomes" id="UP000735302">
    <property type="component" value="Unassembled WGS sequence"/>
</dbReference>
<proteinExistence type="inferred from homology"/>
<dbReference type="SUPFAM" id="SSF52540">
    <property type="entry name" value="P-loop containing nucleoside triphosphate hydrolases"/>
    <property type="match status" value="1"/>
</dbReference>
<dbReference type="SMART" id="SM00173">
    <property type="entry name" value="RAS"/>
    <property type="match status" value="1"/>
</dbReference>
<name>A0AAV3ZU35_9GAST</name>
<gene>
    <name evidence="4" type="ORF">PoB_002454100</name>
</gene>
<evidence type="ECO:0000313" key="5">
    <source>
        <dbReference type="Proteomes" id="UP000735302"/>
    </source>
</evidence>
<dbReference type="Pfam" id="PF00071">
    <property type="entry name" value="Ras"/>
    <property type="match status" value="1"/>
</dbReference>
<dbReference type="Gene3D" id="3.40.50.300">
    <property type="entry name" value="P-loop containing nucleotide triphosphate hydrolases"/>
    <property type="match status" value="1"/>
</dbReference>
<dbReference type="PRINTS" id="PR00449">
    <property type="entry name" value="RASTRNSFRMNG"/>
</dbReference>
<dbReference type="FunFam" id="3.40.50.300:FF:000808">
    <property type="entry name" value="Small GTP-binding protein, putative"/>
    <property type="match status" value="1"/>
</dbReference>